<proteinExistence type="predicted"/>
<dbReference type="InterPro" id="IPR029063">
    <property type="entry name" value="SAM-dependent_MTases_sf"/>
</dbReference>
<evidence type="ECO:0000313" key="4">
    <source>
        <dbReference type="Proteomes" id="UP000441399"/>
    </source>
</evidence>
<evidence type="ECO:0000313" key="3">
    <source>
        <dbReference type="EMBL" id="CAA0113016.1"/>
    </source>
</evidence>
<feature type="region of interest" description="Disordered" evidence="1">
    <location>
        <begin position="1"/>
        <end position="23"/>
    </location>
</feature>
<dbReference type="EMBL" id="CACSIO010000014">
    <property type="protein sequence ID" value="CAA0112791.1"/>
    <property type="molecule type" value="Genomic_DNA"/>
</dbReference>
<dbReference type="SUPFAM" id="SSF53335">
    <property type="entry name" value="S-adenosyl-L-methionine-dependent methyltransferases"/>
    <property type="match status" value="1"/>
</dbReference>
<dbReference type="AlphaFoldDB" id="A0A5S9Q4Y3"/>
<evidence type="ECO:0000256" key="1">
    <source>
        <dbReference type="SAM" id="MobiDB-lite"/>
    </source>
</evidence>
<evidence type="ECO:0000313" key="2">
    <source>
        <dbReference type="EMBL" id="CAA0112791.1"/>
    </source>
</evidence>
<dbReference type="EMBL" id="CACSIO010000015">
    <property type="protein sequence ID" value="CAA0113016.1"/>
    <property type="molecule type" value="Genomic_DNA"/>
</dbReference>
<accession>A0A5S9Q4Y3</accession>
<sequence length="264" mass="29675">MTEMHQPYSSKTPAPSTLFQPQRKSVSTISHPDFMAYCAQRIIDGQSTSQKRARLLNFECNENTDLLGISEQLHRHDWKTQLQACHSNPEQLETLIRDGTDIETRLALSSCTPWPSWYFDFIWYDRATALFTNHIDVIALRQVKDMLRQNGIAVLIFSNLTAAEACLKTRYHDDNGDTNNARHFLYAQNSVSMDAKRPETVCNGALEVLKNQLESAGFQVNDVLSIVNTPATAVEYAKSSTADRSAVNPAQRCGRYAFIVGKPG</sequence>
<name>A0A5S9Q4Y3_9GAMM</name>
<protein>
    <submittedName>
        <fullName evidence="2">Uncharacterized protein</fullName>
    </submittedName>
</protein>
<keyword evidence="4" id="KW-1185">Reference proteome</keyword>
<dbReference type="Proteomes" id="UP000441399">
    <property type="component" value="Unassembled WGS sequence"/>
</dbReference>
<organism evidence="2 4">
    <name type="scientific">BD1-7 clade bacterium</name>
    <dbReference type="NCBI Taxonomy" id="2029982"/>
    <lineage>
        <taxon>Bacteria</taxon>
        <taxon>Pseudomonadati</taxon>
        <taxon>Pseudomonadota</taxon>
        <taxon>Gammaproteobacteria</taxon>
        <taxon>Cellvibrionales</taxon>
        <taxon>Spongiibacteraceae</taxon>
        <taxon>BD1-7 clade</taxon>
    </lineage>
</organism>
<reference evidence="2 4" key="1">
    <citation type="submission" date="2019-11" db="EMBL/GenBank/DDBJ databases">
        <authorList>
            <person name="Holert J."/>
        </authorList>
    </citation>
    <scope>NUCLEOTIDE SEQUENCE [LARGE SCALE GENOMIC DNA]</scope>
    <source>
        <strain evidence="2">SB11_3</strain>
    </source>
</reference>
<feature type="compositionally biased region" description="Polar residues" evidence="1">
    <location>
        <begin position="7"/>
        <end position="23"/>
    </location>
</feature>
<gene>
    <name evidence="2" type="ORF">OPDIPICF_04656</name>
    <name evidence="3" type="ORF">OPDIPICF_04677</name>
</gene>